<gene>
    <name evidence="2" type="ORF">NSCI0253_LOCUS15184</name>
</gene>
<dbReference type="AlphaFoldDB" id="A0A7S1F3M9"/>
<feature type="region of interest" description="Disordered" evidence="1">
    <location>
        <begin position="1"/>
        <end position="256"/>
    </location>
</feature>
<dbReference type="EMBL" id="HBFQ01021722">
    <property type="protein sequence ID" value="CAD8840836.1"/>
    <property type="molecule type" value="Transcribed_RNA"/>
</dbReference>
<protein>
    <submittedName>
        <fullName evidence="2">Uncharacterized protein</fullName>
    </submittedName>
</protein>
<sequence length="480" mass="51835">MTGSTNVSPRRGTTSLSSSSRTTSPGSSFRAFRHTQSATKLSLGSSESRSQNLVGTASSARRTGLSTRARSGSPSAPGRRAAGAKVCPQSVPSSSRSTPQSHCRSAFHEVPEAKVTTTPMSTRRALATPESFKGRKTLSDRRATSSGPRLSLGKGAQAARERMKMASPRLETGRATPLNRSRTDLGVTPRTSEAPTLLTSRQHSKNLASPSAPATPEVGGCSPAALTRSSSASVMLHGHSDRRSGQTPERAGEIPSPDIDLRTALADCKRQLEHWERCTKDTRRQLKESEQAFGVCQRLVQRVEQLFENHDGMLFQNNEGIPISPFKSTGSVSDLMDVPEDTGLFMERVRERQKNEVIVAVPCNSGASAEPENSTLDTSAGDALLCATSQSTSLNCGTPRSACYEVSPRSAVKVMGASQPWMMWLPQAPRPTWLQEQLEEDQQGAGSDREAELQPYHPQFLSICTPPMPLRNKLEPVPDR</sequence>
<feature type="compositionally biased region" description="Polar residues" evidence="1">
    <location>
        <begin position="34"/>
        <end position="74"/>
    </location>
</feature>
<proteinExistence type="predicted"/>
<feature type="compositionally biased region" description="Low complexity" evidence="1">
    <location>
        <begin position="8"/>
        <end position="28"/>
    </location>
</feature>
<feature type="compositionally biased region" description="Polar residues" evidence="1">
    <location>
        <begin position="189"/>
        <end position="209"/>
    </location>
</feature>
<accession>A0A7S1F3M9</accession>
<name>A0A7S1F3M9_NOCSC</name>
<feature type="compositionally biased region" description="Low complexity" evidence="1">
    <location>
        <begin position="86"/>
        <end position="104"/>
    </location>
</feature>
<organism evidence="2">
    <name type="scientific">Noctiluca scintillans</name>
    <name type="common">Sea sparkle</name>
    <name type="synonym">Red tide dinoflagellate</name>
    <dbReference type="NCBI Taxonomy" id="2966"/>
    <lineage>
        <taxon>Eukaryota</taxon>
        <taxon>Sar</taxon>
        <taxon>Alveolata</taxon>
        <taxon>Dinophyceae</taxon>
        <taxon>Noctilucales</taxon>
        <taxon>Noctilucaceae</taxon>
        <taxon>Noctiluca</taxon>
    </lineage>
</organism>
<evidence type="ECO:0000313" key="2">
    <source>
        <dbReference type="EMBL" id="CAD8840836.1"/>
    </source>
</evidence>
<reference evidence="2" key="1">
    <citation type="submission" date="2021-01" db="EMBL/GenBank/DDBJ databases">
        <authorList>
            <person name="Corre E."/>
            <person name="Pelletier E."/>
            <person name="Niang G."/>
            <person name="Scheremetjew M."/>
            <person name="Finn R."/>
            <person name="Kale V."/>
            <person name="Holt S."/>
            <person name="Cochrane G."/>
            <person name="Meng A."/>
            <person name="Brown T."/>
            <person name="Cohen L."/>
        </authorList>
    </citation>
    <scope>NUCLEOTIDE SEQUENCE</scope>
</reference>
<evidence type="ECO:0000256" key="1">
    <source>
        <dbReference type="SAM" id="MobiDB-lite"/>
    </source>
</evidence>
<feature type="region of interest" description="Disordered" evidence="1">
    <location>
        <begin position="460"/>
        <end position="480"/>
    </location>
</feature>